<dbReference type="AlphaFoldDB" id="A0A8D9G5Y7"/>
<gene>
    <name evidence="1" type="ORF">BRAPAZ1V2_A06P07420.2</name>
</gene>
<evidence type="ECO:0000313" key="2">
    <source>
        <dbReference type="Proteomes" id="UP000694005"/>
    </source>
</evidence>
<dbReference type="Gramene" id="A06p07420.2_BraZ1">
    <property type="protein sequence ID" value="A06p07420.2_BraZ1.CDS"/>
    <property type="gene ID" value="A06g07420.2_BraZ1"/>
</dbReference>
<sequence length="74" mass="8569">MVNRVGLSGLYTDEEAEHFYEEFYEDVTEFQKYGELINFKFSEPAGCKPYLKWLIPLEGKCICTLQSIGCLPVH</sequence>
<organism evidence="1 2">
    <name type="scientific">Brassica campestris</name>
    <name type="common">Field mustard</name>
    <dbReference type="NCBI Taxonomy" id="3711"/>
    <lineage>
        <taxon>Eukaryota</taxon>
        <taxon>Viridiplantae</taxon>
        <taxon>Streptophyta</taxon>
        <taxon>Embryophyta</taxon>
        <taxon>Tracheophyta</taxon>
        <taxon>Spermatophyta</taxon>
        <taxon>Magnoliopsida</taxon>
        <taxon>eudicotyledons</taxon>
        <taxon>Gunneridae</taxon>
        <taxon>Pentapetalae</taxon>
        <taxon>rosids</taxon>
        <taxon>malvids</taxon>
        <taxon>Brassicales</taxon>
        <taxon>Brassicaceae</taxon>
        <taxon>Brassiceae</taxon>
        <taxon>Brassica</taxon>
    </lineage>
</organism>
<evidence type="ECO:0000313" key="1">
    <source>
        <dbReference type="EMBL" id="CAG7868502.1"/>
    </source>
</evidence>
<name>A0A8D9G5Y7_BRACM</name>
<reference evidence="1 2" key="1">
    <citation type="submission" date="2021-07" db="EMBL/GenBank/DDBJ databases">
        <authorList>
            <consortium name="Genoscope - CEA"/>
            <person name="William W."/>
        </authorList>
    </citation>
    <scope>NUCLEOTIDE SEQUENCE [LARGE SCALE GENOMIC DNA]</scope>
</reference>
<proteinExistence type="predicted"/>
<protein>
    <submittedName>
        <fullName evidence="1">Uncharacterized protein</fullName>
    </submittedName>
</protein>
<accession>A0A8D9G5Y7</accession>
<dbReference type="EMBL" id="LS974622">
    <property type="protein sequence ID" value="CAG7868502.1"/>
    <property type="molecule type" value="Genomic_DNA"/>
</dbReference>
<dbReference type="Proteomes" id="UP000694005">
    <property type="component" value="Chromosome A06"/>
</dbReference>